<dbReference type="EMBL" id="BAPF01000031">
    <property type="protein sequence ID" value="GBQ82682.1"/>
    <property type="molecule type" value="Genomic_DNA"/>
</dbReference>
<accession>A0ABQ0PVJ1</accession>
<dbReference type="SUPFAM" id="SSF46894">
    <property type="entry name" value="C-terminal effector domain of the bipartite response regulators"/>
    <property type="match status" value="1"/>
</dbReference>
<name>A0ABQ0PVJ1_9PROT</name>
<feature type="domain" description="HTH luxR-type" evidence="1">
    <location>
        <begin position="302"/>
        <end position="359"/>
    </location>
</feature>
<protein>
    <submittedName>
        <fullName evidence="2">LuxR family transcriptional regulator</fullName>
    </submittedName>
</protein>
<dbReference type="Proteomes" id="UP001065047">
    <property type="component" value="Unassembled WGS sequence"/>
</dbReference>
<gene>
    <name evidence="2" type="ORF">AA14337_2407</name>
</gene>
<keyword evidence="3" id="KW-1185">Reference proteome</keyword>
<dbReference type="SMART" id="SM00421">
    <property type="entry name" value="HTH_LUXR"/>
    <property type="match status" value="1"/>
</dbReference>
<organism evidence="2 3">
    <name type="scientific">Acetobacter malorum DSM 14337</name>
    <dbReference type="NCBI Taxonomy" id="1307910"/>
    <lineage>
        <taxon>Bacteria</taxon>
        <taxon>Pseudomonadati</taxon>
        <taxon>Pseudomonadota</taxon>
        <taxon>Alphaproteobacteria</taxon>
        <taxon>Acetobacterales</taxon>
        <taxon>Acetobacteraceae</taxon>
        <taxon>Acetobacter</taxon>
    </lineage>
</organism>
<dbReference type="RefSeq" id="WP_156476787.1">
    <property type="nucleotide sequence ID" value="NZ_BAPF01000031.1"/>
</dbReference>
<reference evidence="2" key="1">
    <citation type="submission" date="2013-04" db="EMBL/GenBank/DDBJ databases">
        <title>The genome sequencing project of 58 acetic acid bacteria.</title>
        <authorList>
            <person name="Okamoto-Kainuma A."/>
            <person name="Ishikawa M."/>
            <person name="Umino S."/>
            <person name="Koizumi Y."/>
            <person name="Shiwa Y."/>
            <person name="Yoshikawa H."/>
            <person name="Matsutani M."/>
            <person name="Matsushita K."/>
        </authorList>
    </citation>
    <scope>NUCLEOTIDE SEQUENCE</scope>
    <source>
        <strain evidence="2">DSM 14337</strain>
    </source>
</reference>
<dbReference type="InterPro" id="IPR036388">
    <property type="entry name" value="WH-like_DNA-bd_sf"/>
</dbReference>
<dbReference type="Gene3D" id="1.10.10.10">
    <property type="entry name" value="Winged helix-like DNA-binding domain superfamily/Winged helix DNA-binding domain"/>
    <property type="match status" value="1"/>
</dbReference>
<evidence type="ECO:0000259" key="1">
    <source>
        <dbReference type="SMART" id="SM00421"/>
    </source>
</evidence>
<evidence type="ECO:0000313" key="2">
    <source>
        <dbReference type="EMBL" id="GBQ82682.1"/>
    </source>
</evidence>
<proteinExistence type="predicted"/>
<dbReference type="GeneID" id="29559165"/>
<dbReference type="InterPro" id="IPR000792">
    <property type="entry name" value="Tscrpt_reg_LuxR_C"/>
</dbReference>
<evidence type="ECO:0000313" key="3">
    <source>
        <dbReference type="Proteomes" id="UP001065047"/>
    </source>
</evidence>
<sequence length="366" mass="42472">MDNIKVIIDDIHKTIDNKNHWKNVVKEISKYCNGNNGGGASLIPLESNMIEWRYGSNDDKKADLLYYSHWREKSPMLDYVNRNINKDLFCFDDSFLSDDDINHHPFYQEFLKEFGVKRVHQILFKIEQGDRFILSVQSPWDDLDVNPKQINKKLREITPYIKNYLSIAFKFNSMNNTKKIFESLLEDMVCGIVFLNESNKIVHANKKMIDMQKYGLFIKNDVIVMPDNQSHYKFKLFLKQVEENPGKNFFKFSGKDGNLLSVRIIYFPEISQSIKNSDSTINKVVIFSPEFVSDNTENILKEFFLSPSQAKISCMLANGISIKEAAVKMNISEGTARQMVKEVFVRLGINSQNKLISFVKNISFMS</sequence>
<comment type="caution">
    <text evidence="2">The sequence shown here is derived from an EMBL/GenBank/DDBJ whole genome shotgun (WGS) entry which is preliminary data.</text>
</comment>
<dbReference type="InterPro" id="IPR016032">
    <property type="entry name" value="Sig_transdc_resp-reg_C-effctor"/>
</dbReference>